<comment type="subcellular location">
    <subcellularLocation>
        <location evidence="1 13">Cytoplasm</location>
    </subcellularLocation>
</comment>
<feature type="binding site" evidence="14">
    <location>
        <position position="179"/>
    </location>
    <ligand>
        <name>L-threonine</name>
        <dbReference type="ChEBI" id="CHEBI:57926"/>
    </ligand>
</feature>
<evidence type="ECO:0000313" key="17">
    <source>
        <dbReference type="Proteomes" id="UP000572212"/>
    </source>
</evidence>
<keyword evidence="5 13" id="KW-0963">Cytoplasm</keyword>
<comment type="function">
    <text evidence="13">Required for the formation of a threonylcarbamoyl group on adenosine at position 37 (t(6)A37) in tRNAs that read codons beginning with adenine.</text>
</comment>
<dbReference type="PROSITE" id="PS51163">
    <property type="entry name" value="YRDC"/>
    <property type="match status" value="1"/>
</dbReference>
<accession>A0A841RSG1</accession>
<evidence type="ECO:0000256" key="1">
    <source>
        <dbReference type="ARBA" id="ARBA00004496"/>
    </source>
</evidence>
<feature type="binding site" evidence="14">
    <location>
        <position position="231"/>
    </location>
    <ligand>
        <name>ATP</name>
        <dbReference type="ChEBI" id="CHEBI:30616"/>
    </ligand>
</feature>
<dbReference type="NCBIfam" id="TIGR00057">
    <property type="entry name" value="L-threonylcarbamoyladenylate synthase"/>
    <property type="match status" value="1"/>
</dbReference>
<dbReference type="FunFam" id="3.40.50.11030:FF:000001">
    <property type="entry name" value="Threonylcarbamoyl-AMP synthase"/>
    <property type="match status" value="1"/>
</dbReference>
<dbReference type="PANTHER" id="PTHR17490:SF16">
    <property type="entry name" value="THREONYLCARBAMOYL-AMP SYNTHASE"/>
    <property type="match status" value="1"/>
</dbReference>
<evidence type="ECO:0000256" key="11">
    <source>
        <dbReference type="ARBA" id="ARBA00029774"/>
    </source>
</evidence>
<feature type="binding site" evidence="14">
    <location>
        <position position="193"/>
    </location>
    <ligand>
        <name>ATP</name>
        <dbReference type="ChEBI" id="CHEBI:30616"/>
    </ligand>
</feature>
<keyword evidence="10 13" id="KW-0067">ATP-binding</keyword>
<dbReference type="Gene3D" id="3.40.50.11030">
    <property type="entry name" value="Threonylcarbamoyl-AMP synthase, C-terminal domain"/>
    <property type="match status" value="1"/>
</dbReference>
<dbReference type="Pfam" id="PF01300">
    <property type="entry name" value="Sua5_yciO_yrdC"/>
    <property type="match status" value="1"/>
</dbReference>
<protein>
    <recommendedName>
        <fullName evidence="4 13">Threonylcarbamoyl-AMP synthase</fullName>
        <shortName evidence="13">TC-AMP synthase</shortName>
        <ecNumber evidence="3 13">2.7.7.87</ecNumber>
    </recommendedName>
    <alternativeName>
        <fullName evidence="11 13">L-threonylcarbamoyladenylate synthase</fullName>
    </alternativeName>
</protein>
<keyword evidence="9 13" id="KW-0547">Nucleotide-binding</keyword>
<keyword evidence="8 13" id="KW-0548">Nucleotidyltransferase</keyword>
<feature type="binding site" evidence="14">
    <location>
        <position position="141"/>
    </location>
    <ligand>
        <name>ATP</name>
        <dbReference type="ChEBI" id="CHEBI:30616"/>
    </ligand>
</feature>
<gene>
    <name evidence="16" type="ORF">GGQ92_003089</name>
</gene>
<dbReference type="InterPro" id="IPR006070">
    <property type="entry name" value="Sua5-like_dom"/>
</dbReference>
<keyword evidence="7 13" id="KW-0819">tRNA processing</keyword>
<evidence type="ECO:0000256" key="7">
    <source>
        <dbReference type="ARBA" id="ARBA00022694"/>
    </source>
</evidence>
<evidence type="ECO:0000256" key="4">
    <source>
        <dbReference type="ARBA" id="ARBA00015492"/>
    </source>
</evidence>
<dbReference type="SUPFAM" id="SSF55821">
    <property type="entry name" value="YrdC/RibB"/>
    <property type="match status" value="1"/>
</dbReference>
<feature type="binding site" evidence="14">
    <location>
        <position position="119"/>
    </location>
    <ligand>
        <name>L-threonine</name>
        <dbReference type="ChEBI" id="CHEBI:57926"/>
    </ligand>
</feature>
<evidence type="ECO:0000256" key="3">
    <source>
        <dbReference type="ARBA" id="ARBA00012584"/>
    </source>
</evidence>
<proteinExistence type="inferred from homology"/>
<feature type="binding site" evidence="14">
    <location>
        <position position="149"/>
    </location>
    <ligand>
        <name>ATP</name>
        <dbReference type="ChEBI" id="CHEBI:30616"/>
    </ligand>
</feature>
<feature type="binding site" evidence="14">
    <location>
        <position position="139"/>
    </location>
    <ligand>
        <name>L-threonine</name>
        <dbReference type="ChEBI" id="CHEBI:57926"/>
    </ligand>
</feature>
<dbReference type="PANTHER" id="PTHR17490">
    <property type="entry name" value="SUA5"/>
    <property type="match status" value="1"/>
</dbReference>
<dbReference type="GO" id="GO:0003725">
    <property type="term" value="F:double-stranded RNA binding"/>
    <property type="evidence" value="ECO:0007669"/>
    <property type="project" value="UniProtKB-UniRule"/>
</dbReference>
<dbReference type="InterPro" id="IPR038385">
    <property type="entry name" value="Sua5/YwlC_C"/>
</dbReference>
<evidence type="ECO:0000256" key="14">
    <source>
        <dbReference type="PIRSR" id="PIRSR004930-1"/>
    </source>
</evidence>
<evidence type="ECO:0000256" key="6">
    <source>
        <dbReference type="ARBA" id="ARBA00022679"/>
    </source>
</evidence>
<feature type="binding site" evidence="14">
    <location>
        <position position="60"/>
    </location>
    <ligand>
        <name>ATP</name>
        <dbReference type="ChEBI" id="CHEBI:30616"/>
    </ligand>
</feature>
<dbReference type="InterPro" id="IPR005145">
    <property type="entry name" value="Sua5_C"/>
</dbReference>
<feature type="binding site" evidence="14">
    <location>
        <position position="56"/>
    </location>
    <ligand>
        <name>ATP</name>
        <dbReference type="ChEBI" id="CHEBI:30616"/>
    </ligand>
</feature>
<dbReference type="InterPro" id="IPR017945">
    <property type="entry name" value="DHBP_synth_RibB-like_a/b_dom"/>
</dbReference>
<dbReference type="GO" id="GO:0006450">
    <property type="term" value="P:regulation of translational fidelity"/>
    <property type="evidence" value="ECO:0007669"/>
    <property type="project" value="TreeGrafter"/>
</dbReference>
<feature type="binding site" evidence="14">
    <location>
        <position position="65"/>
    </location>
    <ligand>
        <name>L-threonine</name>
        <dbReference type="ChEBI" id="CHEBI:57926"/>
    </ligand>
</feature>
<dbReference type="FunFam" id="3.90.870.10:FF:000008">
    <property type="entry name" value="Threonylcarbamoyl-AMP synthase"/>
    <property type="match status" value="1"/>
</dbReference>
<evidence type="ECO:0000256" key="10">
    <source>
        <dbReference type="ARBA" id="ARBA00022840"/>
    </source>
</evidence>
<feature type="domain" description="YrdC-like" evidence="15">
    <location>
        <begin position="11"/>
        <end position="197"/>
    </location>
</feature>
<evidence type="ECO:0000256" key="5">
    <source>
        <dbReference type="ARBA" id="ARBA00022490"/>
    </source>
</evidence>
<dbReference type="GO" id="GO:0000049">
    <property type="term" value="F:tRNA binding"/>
    <property type="evidence" value="ECO:0007669"/>
    <property type="project" value="TreeGrafter"/>
</dbReference>
<dbReference type="EC" id="2.7.7.87" evidence="3 13"/>
<name>A0A841RSG1_9BACI</name>
<keyword evidence="6 13" id="KW-0808">Transferase</keyword>
<dbReference type="AlphaFoldDB" id="A0A841RSG1"/>
<evidence type="ECO:0000256" key="2">
    <source>
        <dbReference type="ARBA" id="ARBA00007663"/>
    </source>
</evidence>
<dbReference type="Pfam" id="PF03481">
    <property type="entry name" value="Sua5_C"/>
    <property type="match status" value="1"/>
</dbReference>
<comment type="similarity">
    <text evidence="2 13">Belongs to the SUA5 family.</text>
</comment>
<feature type="binding site" evidence="14">
    <location>
        <position position="115"/>
    </location>
    <ligand>
        <name>ATP</name>
        <dbReference type="ChEBI" id="CHEBI:30616"/>
    </ligand>
</feature>
<comment type="catalytic activity">
    <reaction evidence="12 13">
        <text>L-threonine + hydrogencarbonate + ATP = L-threonylcarbamoyladenylate + diphosphate + H2O</text>
        <dbReference type="Rhea" id="RHEA:36407"/>
        <dbReference type="ChEBI" id="CHEBI:15377"/>
        <dbReference type="ChEBI" id="CHEBI:17544"/>
        <dbReference type="ChEBI" id="CHEBI:30616"/>
        <dbReference type="ChEBI" id="CHEBI:33019"/>
        <dbReference type="ChEBI" id="CHEBI:57926"/>
        <dbReference type="ChEBI" id="CHEBI:73682"/>
        <dbReference type="EC" id="2.7.7.87"/>
    </reaction>
</comment>
<evidence type="ECO:0000313" key="16">
    <source>
        <dbReference type="EMBL" id="MBB6514266.1"/>
    </source>
</evidence>
<evidence type="ECO:0000256" key="12">
    <source>
        <dbReference type="ARBA" id="ARBA00048366"/>
    </source>
</evidence>
<dbReference type="InterPro" id="IPR010923">
    <property type="entry name" value="T(6)A37_SUA5"/>
</dbReference>
<dbReference type="EMBL" id="JACHON010000028">
    <property type="protein sequence ID" value="MBB6514266.1"/>
    <property type="molecule type" value="Genomic_DNA"/>
</dbReference>
<keyword evidence="17" id="KW-1185">Reference proteome</keyword>
<evidence type="ECO:0000259" key="15">
    <source>
        <dbReference type="PROSITE" id="PS51163"/>
    </source>
</evidence>
<dbReference type="InterPro" id="IPR050156">
    <property type="entry name" value="TC-AMP_synthase_SUA5"/>
</dbReference>
<sequence>MTETFRWKATEAELKQAANTLRNGEVVAFPTETVYGLGADARNEAAVAKIFKAKGRPADNPLIVHVHDKSQIQQYVTDIPAKAEVLINTFMPGPLTVILPVNDTIATNVTAGLSTVGIRIPDHPIARRIMEECRLPLAAPSANKSGKPSPTTADHVYHDLNGKIAGILDGGATGVGVESTVIDMTREIPIILRPGGVTQEEIEQAIGKVDISDSARVNSHPKAPGMKYNHYEPNAPLYMIEGDHNFFQEQIQREQQLGNKVGILVSDELSSLLKADESYACGSISDLKEIAKHLYYGLRFFDGTDVDIIFAQPYIRKGMGQAIMNRLDKAATGYIRQ</sequence>
<dbReference type="Gene3D" id="3.90.870.10">
    <property type="entry name" value="DHBP synthase"/>
    <property type="match status" value="1"/>
</dbReference>
<dbReference type="GO" id="GO:0005524">
    <property type="term" value="F:ATP binding"/>
    <property type="evidence" value="ECO:0007669"/>
    <property type="project" value="UniProtKB-UniRule"/>
</dbReference>
<dbReference type="GO" id="GO:0005737">
    <property type="term" value="C:cytoplasm"/>
    <property type="evidence" value="ECO:0007669"/>
    <property type="project" value="UniProtKB-SubCell"/>
</dbReference>
<dbReference type="GO" id="GO:0061710">
    <property type="term" value="F:L-threonylcarbamoyladenylate synthase"/>
    <property type="evidence" value="ECO:0007669"/>
    <property type="project" value="UniProtKB-EC"/>
</dbReference>
<comment type="caution">
    <text evidence="16">The sequence shown here is derived from an EMBL/GenBank/DDBJ whole genome shotgun (WGS) entry which is preliminary data.</text>
</comment>
<reference evidence="16 17" key="1">
    <citation type="submission" date="2020-08" db="EMBL/GenBank/DDBJ databases">
        <title>Genomic Encyclopedia of Type Strains, Phase IV (KMG-IV): sequencing the most valuable type-strain genomes for metagenomic binning, comparative biology and taxonomic classification.</title>
        <authorList>
            <person name="Goeker M."/>
        </authorList>
    </citation>
    <scope>NUCLEOTIDE SEQUENCE [LARGE SCALE GENOMIC DNA]</scope>
    <source>
        <strain evidence="16 17">DSM 11805</strain>
    </source>
</reference>
<dbReference type="PIRSF" id="PIRSF004930">
    <property type="entry name" value="Tln_factor_SUA5"/>
    <property type="match status" value="1"/>
</dbReference>
<evidence type="ECO:0000256" key="8">
    <source>
        <dbReference type="ARBA" id="ARBA00022695"/>
    </source>
</evidence>
<organism evidence="16 17">
    <name type="scientific">Gracilibacillus halotolerans</name>
    <dbReference type="NCBI Taxonomy" id="74386"/>
    <lineage>
        <taxon>Bacteria</taxon>
        <taxon>Bacillati</taxon>
        <taxon>Bacillota</taxon>
        <taxon>Bacilli</taxon>
        <taxon>Bacillales</taxon>
        <taxon>Bacillaceae</taxon>
        <taxon>Gracilibacillus</taxon>
    </lineage>
</organism>
<feature type="binding site" evidence="14">
    <location>
        <position position="33"/>
    </location>
    <ligand>
        <name>L-threonine</name>
        <dbReference type="ChEBI" id="CHEBI:57926"/>
    </ligand>
</feature>
<dbReference type="GO" id="GO:0008033">
    <property type="term" value="P:tRNA processing"/>
    <property type="evidence" value="ECO:0007669"/>
    <property type="project" value="UniProtKB-KW"/>
</dbReference>
<dbReference type="Proteomes" id="UP000572212">
    <property type="component" value="Unassembled WGS sequence"/>
</dbReference>
<dbReference type="RefSeq" id="WP_184251007.1">
    <property type="nucleotide sequence ID" value="NZ_BAAACU010000010.1"/>
</dbReference>
<evidence type="ECO:0000256" key="9">
    <source>
        <dbReference type="ARBA" id="ARBA00022741"/>
    </source>
</evidence>
<evidence type="ECO:0000256" key="13">
    <source>
        <dbReference type="PIRNR" id="PIRNR004930"/>
    </source>
</evidence>